<reference evidence="2" key="1">
    <citation type="journal article" date="2008" name="Nat. Genet.">
        <title>The Pristionchus pacificus genome provides a unique perspective on nematode lifestyle and parasitism.</title>
        <authorList>
            <person name="Dieterich C."/>
            <person name="Clifton S.W."/>
            <person name="Schuster L.N."/>
            <person name="Chinwalla A."/>
            <person name="Delehaunty K."/>
            <person name="Dinkelacker I."/>
            <person name="Fulton L."/>
            <person name="Fulton R."/>
            <person name="Godfrey J."/>
            <person name="Minx P."/>
            <person name="Mitreva M."/>
            <person name="Roeseler W."/>
            <person name="Tian H."/>
            <person name="Witte H."/>
            <person name="Yang S.P."/>
            <person name="Wilson R.K."/>
            <person name="Sommer R.J."/>
        </authorList>
    </citation>
    <scope>NUCLEOTIDE SEQUENCE [LARGE SCALE GENOMIC DNA]</scope>
    <source>
        <strain evidence="2">PS312</strain>
    </source>
</reference>
<accession>A0A8R1UHB6</accession>
<dbReference type="AlphaFoldDB" id="A0A2A6C0F9"/>
<evidence type="ECO:0000313" key="2">
    <source>
        <dbReference type="Proteomes" id="UP000005239"/>
    </source>
</evidence>
<dbReference type="EnsemblMetazoa" id="PPA29072.1">
    <property type="protein sequence ID" value="PPA29072.1"/>
    <property type="gene ID" value="WBGene00118626"/>
</dbReference>
<proteinExistence type="predicted"/>
<accession>A0A2A6C0F9</accession>
<name>A0A2A6C0F9_PRIPA</name>
<dbReference type="Proteomes" id="UP000005239">
    <property type="component" value="Unassembled WGS sequence"/>
</dbReference>
<gene>
    <name evidence="1" type="primary">WBGene00118626</name>
</gene>
<evidence type="ECO:0000313" key="1">
    <source>
        <dbReference type="EnsemblMetazoa" id="PPA29072.1"/>
    </source>
</evidence>
<protein>
    <submittedName>
        <fullName evidence="1">Uncharacterized protein</fullName>
    </submittedName>
</protein>
<keyword evidence="2" id="KW-1185">Reference proteome</keyword>
<reference evidence="1" key="2">
    <citation type="submission" date="2022-06" db="UniProtKB">
        <authorList>
            <consortium name="EnsemblMetazoa"/>
        </authorList>
    </citation>
    <scope>IDENTIFICATION</scope>
    <source>
        <strain evidence="1">PS312</strain>
    </source>
</reference>
<sequence length="172" mass="19770">MRPECDISALHFFDDGMAQYSISSLLGDSIDSIKKAEFRQRTDSSAAKIKEIVSEIREDVTVMEQRKSRETTPTHKQQQLMRIPPDVRPDPVRQREQALRNEELALRFSPARRYKELLEREKKIPKKAIVKRKFSLVHCLPDRPKKGAVGNPATTSRPHPCPPIVSSRLRTT</sequence>
<organism evidence="1 2">
    <name type="scientific">Pristionchus pacificus</name>
    <name type="common">Parasitic nematode worm</name>
    <dbReference type="NCBI Taxonomy" id="54126"/>
    <lineage>
        <taxon>Eukaryota</taxon>
        <taxon>Metazoa</taxon>
        <taxon>Ecdysozoa</taxon>
        <taxon>Nematoda</taxon>
        <taxon>Chromadorea</taxon>
        <taxon>Rhabditida</taxon>
        <taxon>Rhabditina</taxon>
        <taxon>Diplogasteromorpha</taxon>
        <taxon>Diplogasteroidea</taxon>
        <taxon>Neodiplogasteridae</taxon>
        <taxon>Pristionchus</taxon>
    </lineage>
</organism>